<feature type="region of interest" description="Disordered" evidence="1">
    <location>
        <begin position="1"/>
        <end position="23"/>
    </location>
</feature>
<dbReference type="Proteomes" id="UP001153148">
    <property type="component" value="Unassembled WGS sequence"/>
</dbReference>
<protein>
    <submittedName>
        <fullName evidence="2">Uncharacterized protein</fullName>
    </submittedName>
</protein>
<comment type="caution">
    <text evidence="2">The sequence shown here is derived from an EMBL/GenBank/DDBJ whole genome shotgun (WGS) entry which is preliminary data.</text>
</comment>
<keyword evidence="3" id="KW-1185">Reference proteome</keyword>
<evidence type="ECO:0000313" key="2">
    <source>
        <dbReference type="EMBL" id="CAG2062194.1"/>
    </source>
</evidence>
<evidence type="ECO:0000313" key="3">
    <source>
        <dbReference type="Proteomes" id="UP001153148"/>
    </source>
</evidence>
<proteinExistence type="predicted"/>
<sequence length="23" mass="2571">MEERGMQSRASGTPPTTCRQFCP</sequence>
<gene>
    <name evidence="2" type="ORF">TPAB3V08_LOCUS9146</name>
</gene>
<name>A0ABN7P7U3_TIMPD</name>
<accession>A0ABN7P7U3</accession>
<feature type="compositionally biased region" description="Polar residues" evidence="1">
    <location>
        <begin position="8"/>
        <end position="23"/>
    </location>
</feature>
<dbReference type="EMBL" id="CAJPIN010019067">
    <property type="protein sequence ID" value="CAG2062194.1"/>
    <property type="molecule type" value="Genomic_DNA"/>
</dbReference>
<reference evidence="2" key="1">
    <citation type="submission" date="2021-03" db="EMBL/GenBank/DDBJ databases">
        <authorList>
            <person name="Tran Van P."/>
        </authorList>
    </citation>
    <scope>NUCLEOTIDE SEQUENCE</scope>
</reference>
<organism evidence="2 3">
    <name type="scientific">Timema podura</name>
    <name type="common">Walking stick</name>
    <dbReference type="NCBI Taxonomy" id="61482"/>
    <lineage>
        <taxon>Eukaryota</taxon>
        <taxon>Metazoa</taxon>
        <taxon>Ecdysozoa</taxon>
        <taxon>Arthropoda</taxon>
        <taxon>Hexapoda</taxon>
        <taxon>Insecta</taxon>
        <taxon>Pterygota</taxon>
        <taxon>Neoptera</taxon>
        <taxon>Polyneoptera</taxon>
        <taxon>Phasmatodea</taxon>
        <taxon>Timematodea</taxon>
        <taxon>Timematoidea</taxon>
        <taxon>Timematidae</taxon>
        <taxon>Timema</taxon>
    </lineage>
</organism>
<evidence type="ECO:0000256" key="1">
    <source>
        <dbReference type="SAM" id="MobiDB-lite"/>
    </source>
</evidence>